<evidence type="ECO:0008006" key="5">
    <source>
        <dbReference type="Google" id="ProtNLM"/>
    </source>
</evidence>
<keyword evidence="4" id="KW-1185">Reference proteome</keyword>
<sequence>MSRLALPDGAGVGSDRGATRPVAARVRVGTTSDREADPAMSRLLAAALTVVAAALLAVGAALGIVALLDATPDQPNTPLITYEHAGQER</sequence>
<accession>A0ABP9IJF3</accession>
<evidence type="ECO:0000256" key="1">
    <source>
        <dbReference type="SAM" id="MobiDB-lite"/>
    </source>
</evidence>
<keyword evidence="2" id="KW-1133">Transmembrane helix</keyword>
<evidence type="ECO:0000313" key="4">
    <source>
        <dbReference type="Proteomes" id="UP001501759"/>
    </source>
</evidence>
<dbReference type="EMBL" id="BAABKB010000002">
    <property type="protein sequence ID" value="GAA4999800.1"/>
    <property type="molecule type" value="Genomic_DNA"/>
</dbReference>
<evidence type="ECO:0000313" key="3">
    <source>
        <dbReference type="EMBL" id="GAA4999800.1"/>
    </source>
</evidence>
<dbReference type="Proteomes" id="UP001501759">
    <property type="component" value="Unassembled WGS sequence"/>
</dbReference>
<proteinExistence type="predicted"/>
<evidence type="ECO:0000256" key="2">
    <source>
        <dbReference type="SAM" id="Phobius"/>
    </source>
</evidence>
<comment type="caution">
    <text evidence="3">The sequence shown here is derived from an EMBL/GenBank/DDBJ whole genome shotgun (WGS) entry which is preliminary data.</text>
</comment>
<reference evidence="4" key="1">
    <citation type="journal article" date="2019" name="Int. J. Syst. Evol. Microbiol.">
        <title>The Global Catalogue of Microorganisms (GCM) 10K type strain sequencing project: providing services to taxonomists for standard genome sequencing and annotation.</title>
        <authorList>
            <consortium name="The Broad Institute Genomics Platform"/>
            <consortium name="The Broad Institute Genome Sequencing Center for Infectious Disease"/>
            <person name="Wu L."/>
            <person name="Ma J."/>
        </authorList>
    </citation>
    <scope>NUCLEOTIDE SEQUENCE [LARGE SCALE GENOMIC DNA]</scope>
    <source>
        <strain evidence="4">JCM 18409</strain>
    </source>
</reference>
<gene>
    <name evidence="3" type="ORF">GCM10023335_13110</name>
</gene>
<keyword evidence="2" id="KW-0472">Membrane</keyword>
<feature type="region of interest" description="Disordered" evidence="1">
    <location>
        <begin position="1"/>
        <end position="35"/>
    </location>
</feature>
<name>A0ABP9IJF3_9ACTN</name>
<protein>
    <recommendedName>
        <fullName evidence="5">SPW_0924 family protein</fullName>
    </recommendedName>
</protein>
<keyword evidence="2" id="KW-0812">Transmembrane</keyword>
<organism evidence="3 4">
    <name type="scientific">Streptomyces siamensis</name>
    <dbReference type="NCBI Taxonomy" id="1274986"/>
    <lineage>
        <taxon>Bacteria</taxon>
        <taxon>Bacillati</taxon>
        <taxon>Actinomycetota</taxon>
        <taxon>Actinomycetes</taxon>
        <taxon>Kitasatosporales</taxon>
        <taxon>Streptomycetaceae</taxon>
        <taxon>Streptomyces</taxon>
    </lineage>
</organism>
<feature type="transmembrane region" description="Helical" evidence="2">
    <location>
        <begin position="43"/>
        <end position="68"/>
    </location>
</feature>